<accession>A0A8S5T6I9</accession>
<protein>
    <submittedName>
        <fullName evidence="1">High potential iron-sulfur protein like</fullName>
    </submittedName>
</protein>
<organism evidence="1">
    <name type="scientific">Siphoviridae sp. ctxMM9</name>
    <dbReference type="NCBI Taxonomy" id="2827973"/>
    <lineage>
        <taxon>Viruses</taxon>
        <taxon>Duplodnaviria</taxon>
        <taxon>Heunggongvirae</taxon>
        <taxon>Uroviricota</taxon>
        <taxon>Caudoviricetes</taxon>
    </lineage>
</organism>
<dbReference type="EMBL" id="BK032759">
    <property type="protein sequence ID" value="DAF58857.1"/>
    <property type="molecule type" value="Genomic_DNA"/>
</dbReference>
<reference evidence="1" key="1">
    <citation type="journal article" date="2021" name="Proc. Natl. Acad. Sci. U.S.A.">
        <title>A Catalog of Tens of Thousands of Viruses from Human Metagenomes Reveals Hidden Associations with Chronic Diseases.</title>
        <authorList>
            <person name="Tisza M.J."/>
            <person name="Buck C.B."/>
        </authorList>
    </citation>
    <scope>NUCLEOTIDE SEQUENCE</scope>
    <source>
        <strain evidence="1">CtxMM9</strain>
    </source>
</reference>
<proteinExistence type="predicted"/>
<sequence>MDDKVFRWRKNHPKCIFCKYYSARRVGIEEVMV</sequence>
<evidence type="ECO:0000313" key="1">
    <source>
        <dbReference type="EMBL" id="DAF58857.1"/>
    </source>
</evidence>
<name>A0A8S5T6I9_9CAUD</name>